<comment type="caution">
    <text evidence="1">The sequence shown here is derived from an EMBL/GenBank/DDBJ whole genome shotgun (WGS) entry which is preliminary data.</text>
</comment>
<accession>A0ABR4IDK2</accession>
<organism evidence="1 2">
    <name type="scientific">Aspergillus cavernicola</name>
    <dbReference type="NCBI Taxonomy" id="176166"/>
    <lineage>
        <taxon>Eukaryota</taxon>
        <taxon>Fungi</taxon>
        <taxon>Dikarya</taxon>
        <taxon>Ascomycota</taxon>
        <taxon>Pezizomycotina</taxon>
        <taxon>Eurotiomycetes</taxon>
        <taxon>Eurotiomycetidae</taxon>
        <taxon>Eurotiales</taxon>
        <taxon>Aspergillaceae</taxon>
        <taxon>Aspergillus</taxon>
        <taxon>Aspergillus subgen. Nidulantes</taxon>
    </lineage>
</organism>
<evidence type="ECO:0000313" key="1">
    <source>
        <dbReference type="EMBL" id="KAL2825828.1"/>
    </source>
</evidence>
<evidence type="ECO:0000313" key="2">
    <source>
        <dbReference type="Proteomes" id="UP001610335"/>
    </source>
</evidence>
<name>A0ABR4IDK2_9EURO</name>
<keyword evidence="2" id="KW-1185">Reference proteome</keyword>
<dbReference type="Proteomes" id="UP001610335">
    <property type="component" value="Unassembled WGS sequence"/>
</dbReference>
<reference evidence="1 2" key="1">
    <citation type="submission" date="2024-07" db="EMBL/GenBank/DDBJ databases">
        <title>Section-level genome sequencing and comparative genomics of Aspergillus sections Usti and Cavernicolus.</title>
        <authorList>
            <consortium name="Lawrence Berkeley National Laboratory"/>
            <person name="Nybo J.L."/>
            <person name="Vesth T.C."/>
            <person name="Theobald S."/>
            <person name="Frisvad J.C."/>
            <person name="Larsen T.O."/>
            <person name="Kjaerboelling I."/>
            <person name="Rothschild-Mancinelli K."/>
            <person name="Lyhne E.K."/>
            <person name="Kogle M.E."/>
            <person name="Barry K."/>
            <person name="Clum A."/>
            <person name="Na H."/>
            <person name="Ledsgaard L."/>
            <person name="Lin J."/>
            <person name="Lipzen A."/>
            <person name="Kuo A."/>
            <person name="Riley R."/>
            <person name="Mondo S."/>
            <person name="LaButti K."/>
            <person name="Haridas S."/>
            <person name="Pangalinan J."/>
            <person name="Salamov A.A."/>
            <person name="Simmons B.A."/>
            <person name="Magnuson J.K."/>
            <person name="Chen J."/>
            <person name="Drula E."/>
            <person name="Henrissat B."/>
            <person name="Wiebenga A."/>
            <person name="Lubbers R.J."/>
            <person name="Gomes A.C."/>
            <person name="Makela M.R."/>
            <person name="Stajich J."/>
            <person name="Grigoriev I.V."/>
            <person name="Mortensen U.H."/>
            <person name="De vries R.P."/>
            <person name="Baker S.E."/>
            <person name="Andersen M.R."/>
        </authorList>
    </citation>
    <scope>NUCLEOTIDE SEQUENCE [LARGE SCALE GENOMIC DNA]</scope>
    <source>
        <strain evidence="1 2">CBS 600.67</strain>
    </source>
</reference>
<proteinExistence type="predicted"/>
<dbReference type="EMBL" id="JBFXLS010000034">
    <property type="protein sequence ID" value="KAL2825828.1"/>
    <property type="molecule type" value="Genomic_DNA"/>
</dbReference>
<gene>
    <name evidence="1" type="ORF">BDW59DRAFT_179806</name>
</gene>
<sequence>MAPSIAYPASPPQTPISFSLKPQKSISVDVVEIIEEEDPLDNERARLRRHLGLSNPNEPPCETPQIQPLFFIERVPDTKGVTCSLPGCTQGIQHGDLRFALNPGMGGDTWFRSSSDYYHIPCFSTLADFTNPTYLNLIHPLTRHTFKHRGLKPSSVLDGSYLVPCGVERLILEWKYTRAIALDKRDGVYDENLYRLDPSVHDLLYKAGSAGYWPEGRPAGLDQYEYYVLLKMCAVNEGDGWNLFEQFLGKGEGEGRDLSEVLRGWERGFRLAWGREADNEDRKEGPPLLSPTAVRAIRRLSAIPTPQVGFNRLYC</sequence>
<protein>
    <submittedName>
        <fullName evidence="1">Uncharacterized protein</fullName>
    </submittedName>
</protein>